<sequence>MRVTLTGVAYRDALAKDKTLPLTGKYALAVALTLESENGGTFKGYGKDNLIKWSYGPEMNKASRYYDAPWDGCIDSYTPWGKVAAGQPYLAISSMNISRRGGNLLMEDSYGSIARWDLPQEDTGTGTEPATKYATTDC</sequence>
<gene>
    <name evidence="2" type="ORF">SLAV_00240</name>
    <name evidence="3" type="ORF">SLAV_39150</name>
</gene>
<dbReference type="GeneID" id="49388758"/>
<dbReference type="EMBL" id="CP024985">
    <property type="protein sequence ID" value="ATZ29593.1"/>
    <property type="molecule type" value="Genomic_DNA"/>
</dbReference>
<feature type="region of interest" description="Disordered" evidence="1">
    <location>
        <begin position="117"/>
        <end position="138"/>
    </location>
</feature>
<dbReference type="KEGG" id="slx:SLAV_39150"/>
<dbReference type="Proteomes" id="UP000231791">
    <property type="component" value="Chromosome"/>
</dbReference>
<feature type="compositionally biased region" description="Polar residues" evidence="1">
    <location>
        <begin position="122"/>
        <end position="138"/>
    </location>
</feature>
<accession>A0A2K8P690</accession>
<dbReference type="KEGG" id="slx:SLAV_00240"/>
<protein>
    <submittedName>
        <fullName evidence="2">Uncharacterized protein</fullName>
    </submittedName>
</protein>
<dbReference type="OrthoDB" id="9951647at2"/>
<evidence type="ECO:0000256" key="1">
    <source>
        <dbReference type="SAM" id="MobiDB-lite"/>
    </source>
</evidence>
<keyword evidence="4" id="KW-1185">Reference proteome</keyword>
<organism evidence="2 4">
    <name type="scientific">Streptomyces lavendulae subsp. lavendulae</name>
    <dbReference type="NCBI Taxonomy" id="58340"/>
    <lineage>
        <taxon>Bacteria</taxon>
        <taxon>Bacillati</taxon>
        <taxon>Actinomycetota</taxon>
        <taxon>Actinomycetes</taxon>
        <taxon>Kitasatosporales</taxon>
        <taxon>Streptomycetaceae</taxon>
        <taxon>Streptomyces</taxon>
    </lineage>
</organism>
<evidence type="ECO:0000313" key="3">
    <source>
        <dbReference type="EMBL" id="ATZ29593.1"/>
    </source>
</evidence>
<evidence type="ECO:0000313" key="2">
    <source>
        <dbReference type="EMBL" id="ATZ21978.1"/>
    </source>
</evidence>
<dbReference type="AlphaFoldDB" id="A0A2K8P690"/>
<name>A0A2K8P690_STRLA</name>
<reference evidence="2 4" key="1">
    <citation type="submission" date="2017-11" db="EMBL/GenBank/DDBJ databases">
        <title>Complete genome sequence of Streptomyces lavendulae subsp. lavendulae CCM 3239 (formerly 'Streptomyces aureofaciens CCM 3239'), the producer of the angucycline-type antibiotic auricin.</title>
        <authorList>
            <person name="Busche T."/>
            <person name="Novakova R."/>
            <person name="Al'Dilaimi A."/>
            <person name="Homerova D."/>
            <person name="Feckova L."/>
            <person name="Rezuchova B."/>
            <person name="Mingyar E."/>
            <person name="Csolleiova D."/>
            <person name="Bekeova C."/>
            <person name="Winkler A."/>
            <person name="Sevcikova B."/>
            <person name="Kalinowski J."/>
            <person name="Kormanec J."/>
            <person name="Ruckert C."/>
        </authorList>
    </citation>
    <scope>NUCLEOTIDE SEQUENCE [LARGE SCALE GENOMIC DNA]</scope>
    <source>
        <strain evidence="2 4">CCM 3239</strain>
    </source>
</reference>
<dbReference type="RefSeq" id="WP_158740922.1">
    <property type="nucleotide sequence ID" value="NZ_CP024985.1"/>
</dbReference>
<dbReference type="EMBL" id="CP024985">
    <property type="protein sequence ID" value="ATZ21978.1"/>
    <property type="molecule type" value="Genomic_DNA"/>
</dbReference>
<evidence type="ECO:0000313" key="4">
    <source>
        <dbReference type="Proteomes" id="UP000231791"/>
    </source>
</evidence>
<proteinExistence type="predicted"/>